<accession>A0A7J7HCY0</accession>
<evidence type="ECO:0000256" key="2">
    <source>
        <dbReference type="SAM" id="SignalP"/>
    </source>
</evidence>
<dbReference type="Proteomes" id="UP000593564">
    <property type="component" value="Unassembled WGS sequence"/>
</dbReference>
<name>A0A7J7HCY0_CAMSI</name>
<proteinExistence type="predicted"/>
<evidence type="ECO:0000313" key="4">
    <source>
        <dbReference type="Proteomes" id="UP000593564"/>
    </source>
</evidence>
<sequence length="105" mass="11538">MGLRCAIFSIFIFLVSVTVKSQQNQASKIINLGSSLSPTNPPTFWSSPSGLFAFGFYTQHATTATEQLYGLQIEMIHQSPPIRHSSSPGVGLFQDQKSIMEKRSS</sequence>
<reference evidence="3 4" key="2">
    <citation type="submission" date="2020-07" db="EMBL/GenBank/DDBJ databases">
        <title>Genome assembly of wild tea tree DASZ reveals pedigree and selection history of tea varieties.</title>
        <authorList>
            <person name="Zhang W."/>
        </authorList>
    </citation>
    <scope>NUCLEOTIDE SEQUENCE [LARGE SCALE GENOMIC DNA]</scope>
    <source>
        <strain evidence="4">cv. G240</strain>
        <tissue evidence="3">Leaf</tissue>
    </source>
</reference>
<comment type="caution">
    <text evidence="3">The sequence shown here is derived from an EMBL/GenBank/DDBJ whole genome shotgun (WGS) entry which is preliminary data.</text>
</comment>
<dbReference type="AlphaFoldDB" id="A0A7J7HCY0"/>
<feature type="region of interest" description="Disordered" evidence="1">
    <location>
        <begin position="81"/>
        <end position="105"/>
    </location>
</feature>
<reference evidence="4" key="1">
    <citation type="journal article" date="2020" name="Nat. Commun.">
        <title>Genome assembly of wild tea tree DASZ reveals pedigree and selection history of tea varieties.</title>
        <authorList>
            <person name="Zhang W."/>
            <person name="Zhang Y."/>
            <person name="Qiu H."/>
            <person name="Guo Y."/>
            <person name="Wan H."/>
            <person name="Zhang X."/>
            <person name="Scossa F."/>
            <person name="Alseekh S."/>
            <person name="Zhang Q."/>
            <person name="Wang P."/>
            <person name="Xu L."/>
            <person name="Schmidt M.H."/>
            <person name="Jia X."/>
            <person name="Li D."/>
            <person name="Zhu A."/>
            <person name="Guo F."/>
            <person name="Chen W."/>
            <person name="Ni D."/>
            <person name="Usadel B."/>
            <person name="Fernie A.R."/>
            <person name="Wen W."/>
        </authorList>
    </citation>
    <scope>NUCLEOTIDE SEQUENCE [LARGE SCALE GENOMIC DNA]</scope>
    <source>
        <strain evidence="4">cv. G240</strain>
    </source>
</reference>
<protein>
    <recommendedName>
        <fullName evidence="5">Legume lectin domain-containing protein</fullName>
    </recommendedName>
</protein>
<gene>
    <name evidence="3" type="ORF">HYC85_011767</name>
</gene>
<keyword evidence="2" id="KW-0732">Signal</keyword>
<dbReference type="EMBL" id="JACBKZ010000005">
    <property type="protein sequence ID" value="KAF5949774.1"/>
    <property type="molecule type" value="Genomic_DNA"/>
</dbReference>
<feature type="chain" id="PRO_5029851522" description="Legume lectin domain-containing protein" evidence="2">
    <location>
        <begin position="22"/>
        <end position="105"/>
    </location>
</feature>
<feature type="signal peptide" evidence="2">
    <location>
        <begin position="1"/>
        <end position="21"/>
    </location>
</feature>
<evidence type="ECO:0000313" key="3">
    <source>
        <dbReference type="EMBL" id="KAF5949774.1"/>
    </source>
</evidence>
<keyword evidence="4" id="KW-1185">Reference proteome</keyword>
<evidence type="ECO:0008006" key="5">
    <source>
        <dbReference type="Google" id="ProtNLM"/>
    </source>
</evidence>
<evidence type="ECO:0000256" key="1">
    <source>
        <dbReference type="SAM" id="MobiDB-lite"/>
    </source>
</evidence>
<organism evidence="3 4">
    <name type="scientific">Camellia sinensis</name>
    <name type="common">Tea plant</name>
    <name type="synonym">Thea sinensis</name>
    <dbReference type="NCBI Taxonomy" id="4442"/>
    <lineage>
        <taxon>Eukaryota</taxon>
        <taxon>Viridiplantae</taxon>
        <taxon>Streptophyta</taxon>
        <taxon>Embryophyta</taxon>
        <taxon>Tracheophyta</taxon>
        <taxon>Spermatophyta</taxon>
        <taxon>Magnoliopsida</taxon>
        <taxon>eudicotyledons</taxon>
        <taxon>Gunneridae</taxon>
        <taxon>Pentapetalae</taxon>
        <taxon>asterids</taxon>
        <taxon>Ericales</taxon>
        <taxon>Theaceae</taxon>
        <taxon>Camellia</taxon>
    </lineage>
</organism>